<keyword evidence="5" id="KW-0862">Zinc</keyword>
<feature type="signal peptide" evidence="7">
    <location>
        <begin position="1"/>
        <end position="28"/>
    </location>
</feature>
<organism evidence="9 10">
    <name type="scientific">Sphingomonas sabuli</name>
    <dbReference type="NCBI Taxonomy" id="2764186"/>
    <lineage>
        <taxon>Bacteria</taxon>
        <taxon>Pseudomonadati</taxon>
        <taxon>Pseudomonadota</taxon>
        <taxon>Alphaproteobacteria</taxon>
        <taxon>Sphingomonadales</taxon>
        <taxon>Sphingomonadaceae</taxon>
        <taxon>Sphingomonas</taxon>
    </lineage>
</organism>
<dbReference type="GO" id="GO:0016020">
    <property type="term" value="C:membrane"/>
    <property type="evidence" value="ECO:0007669"/>
    <property type="project" value="TreeGrafter"/>
</dbReference>
<dbReference type="GO" id="GO:0051603">
    <property type="term" value="P:proteolysis involved in protein catabolic process"/>
    <property type="evidence" value="ECO:0007669"/>
    <property type="project" value="TreeGrafter"/>
</dbReference>
<dbReference type="CDD" id="cd07324">
    <property type="entry name" value="M48C_Oma1-like"/>
    <property type="match status" value="1"/>
</dbReference>
<protein>
    <submittedName>
        <fullName evidence="9">M48 family metalloprotease</fullName>
    </submittedName>
</protein>
<name>A0A7G9L4X3_9SPHN</name>
<dbReference type="InterPro" id="IPR001915">
    <property type="entry name" value="Peptidase_M48"/>
</dbReference>
<dbReference type="InterPro" id="IPR011990">
    <property type="entry name" value="TPR-like_helical_dom_sf"/>
</dbReference>
<keyword evidence="3" id="KW-0479">Metal-binding</keyword>
<feature type="chain" id="PRO_5028838354" evidence="7">
    <location>
        <begin position="29"/>
        <end position="461"/>
    </location>
</feature>
<dbReference type="InterPro" id="IPR051156">
    <property type="entry name" value="Mito/Outer_Membr_Metalloprot"/>
</dbReference>
<proteinExistence type="predicted"/>
<comment type="cofactor">
    <cofactor evidence="1">
        <name>Zn(2+)</name>
        <dbReference type="ChEBI" id="CHEBI:29105"/>
    </cofactor>
</comment>
<sequence length="461" mass="49563">MSMLLSRLTRLMLVFVLLTVSVARPAAADGGPSILRDAETEALFRDLSKPLVQAAGLDPANVRVVLLNDPEINAFVATGQTVYIQSGLLNSADTVDELQGVIAHELGHVAGGHAIRIQDGAGEATGLTIATLILGALAVAAGAGEAGMGIMAAGQQAALGKFLAFSRTQESSADAAGAKYLSGAGVSGKGMLDFFGKLQNNEYRLAIYAEDSYDRTHPLSGERIQSLENKLKADPAWSKPPNPDLERRFQRIKAKLLGFTDPKRAVAKYPESDLSVPGHYARAYAYHLGAYPEKALSEANALLATDADDPYFLELKGQILLESGRPEAAIAPLRDATRLSDDTPLIASMLGHALIATEKRDNFPEAKQVLKAAIGRDNQNPFAWYQMGVIYEREGDMGRAALATAERNNLEGNPKLAFSSAQMALRNIPQGTSDYLRAQDIAMVSRAELAKDDKRYREKKQ</sequence>
<keyword evidence="7" id="KW-0732">Signal</keyword>
<accession>A0A7G9L4X3</accession>
<evidence type="ECO:0000256" key="7">
    <source>
        <dbReference type="SAM" id="SignalP"/>
    </source>
</evidence>
<dbReference type="Gene3D" id="1.25.40.10">
    <property type="entry name" value="Tetratricopeptide repeat domain"/>
    <property type="match status" value="1"/>
</dbReference>
<dbReference type="Gene3D" id="3.30.2010.10">
    <property type="entry name" value="Metalloproteases ('zincins'), catalytic domain"/>
    <property type="match status" value="1"/>
</dbReference>
<evidence type="ECO:0000256" key="4">
    <source>
        <dbReference type="ARBA" id="ARBA00022801"/>
    </source>
</evidence>
<dbReference type="GO" id="GO:0004222">
    <property type="term" value="F:metalloendopeptidase activity"/>
    <property type="evidence" value="ECO:0007669"/>
    <property type="project" value="InterPro"/>
</dbReference>
<keyword evidence="10" id="KW-1185">Reference proteome</keyword>
<keyword evidence="4" id="KW-0378">Hydrolase</keyword>
<feature type="domain" description="Peptidase M48" evidence="8">
    <location>
        <begin position="49"/>
        <end position="229"/>
    </location>
</feature>
<evidence type="ECO:0000313" key="10">
    <source>
        <dbReference type="Proteomes" id="UP000515861"/>
    </source>
</evidence>
<dbReference type="KEGG" id="ssau:H8M03_04945"/>
<dbReference type="Pfam" id="PF13432">
    <property type="entry name" value="TPR_16"/>
    <property type="match status" value="2"/>
</dbReference>
<gene>
    <name evidence="9" type="ORF">H8M03_04945</name>
</gene>
<dbReference type="RefSeq" id="WP_187480627.1">
    <property type="nucleotide sequence ID" value="NZ_CP060697.1"/>
</dbReference>
<dbReference type="GO" id="GO:0046872">
    <property type="term" value="F:metal ion binding"/>
    <property type="evidence" value="ECO:0007669"/>
    <property type="project" value="UniProtKB-KW"/>
</dbReference>
<evidence type="ECO:0000256" key="5">
    <source>
        <dbReference type="ARBA" id="ARBA00022833"/>
    </source>
</evidence>
<evidence type="ECO:0000259" key="8">
    <source>
        <dbReference type="Pfam" id="PF01435"/>
    </source>
</evidence>
<dbReference type="Pfam" id="PF01435">
    <property type="entry name" value="Peptidase_M48"/>
    <property type="match status" value="1"/>
</dbReference>
<evidence type="ECO:0000256" key="3">
    <source>
        <dbReference type="ARBA" id="ARBA00022723"/>
    </source>
</evidence>
<dbReference type="SUPFAM" id="SSF48452">
    <property type="entry name" value="TPR-like"/>
    <property type="match status" value="1"/>
</dbReference>
<evidence type="ECO:0000256" key="6">
    <source>
        <dbReference type="ARBA" id="ARBA00023049"/>
    </source>
</evidence>
<keyword evidence="6 9" id="KW-0482">Metalloprotease</keyword>
<evidence type="ECO:0000256" key="1">
    <source>
        <dbReference type="ARBA" id="ARBA00001947"/>
    </source>
</evidence>
<evidence type="ECO:0000313" key="9">
    <source>
        <dbReference type="EMBL" id="QNM83672.1"/>
    </source>
</evidence>
<evidence type="ECO:0000256" key="2">
    <source>
        <dbReference type="ARBA" id="ARBA00022670"/>
    </source>
</evidence>
<reference evidence="9 10" key="1">
    <citation type="submission" date="2020-08" db="EMBL/GenBank/DDBJ databases">
        <title>Sphingomonas sp. sand1-3 16S ribosomal RNA gene Genome sequencing and assembly.</title>
        <authorList>
            <person name="Kang M."/>
        </authorList>
    </citation>
    <scope>NUCLEOTIDE SEQUENCE [LARGE SCALE GENOMIC DNA]</scope>
    <source>
        <strain evidence="10">sand1-3</strain>
    </source>
</reference>
<dbReference type="EMBL" id="CP060697">
    <property type="protein sequence ID" value="QNM83672.1"/>
    <property type="molecule type" value="Genomic_DNA"/>
</dbReference>
<dbReference type="PANTHER" id="PTHR22726:SF1">
    <property type="entry name" value="METALLOENDOPEPTIDASE OMA1, MITOCHONDRIAL"/>
    <property type="match status" value="1"/>
</dbReference>
<dbReference type="AlphaFoldDB" id="A0A7G9L4X3"/>
<dbReference type="PANTHER" id="PTHR22726">
    <property type="entry name" value="METALLOENDOPEPTIDASE OMA1"/>
    <property type="match status" value="1"/>
</dbReference>
<dbReference type="Proteomes" id="UP000515861">
    <property type="component" value="Chromosome"/>
</dbReference>
<keyword evidence="2 9" id="KW-0645">Protease</keyword>